<evidence type="ECO:0000256" key="1">
    <source>
        <dbReference type="ARBA" id="ARBA00001462"/>
    </source>
</evidence>
<dbReference type="InterPro" id="IPR008979">
    <property type="entry name" value="Galactose-bd-like_sf"/>
</dbReference>
<dbReference type="InterPro" id="IPR010720">
    <property type="entry name" value="Alpha-L-AF_C"/>
</dbReference>
<feature type="domain" description="Alpha-L-arabinofuranosidase C-terminal" evidence="8">
    <location>
        <begin position="509"/>
        <end position="707"/>
    </location>
</feature>
<reference evidence="9 10" key="1">
    <citation type="journal article" date="2024" name="Nat. Commun.">
        <title>Phylogenomics reveals the evolutionary origins of lichenization in chlorophyte algae.</title>
        <authorList>
            <person name="Puginier C."/>
            <person name="Libourel C."/>
            <person name="Otte J."/>
            <person name="Skaloud P."/>
            <person name="Haon M."/>
            <person name="Grisel S."/>
            <person name="Petersen M."/>
            <person name="Berrin J.G."/>
            <person name="Delaux P.M."/>
            <person name="Dal Grande F."/>
            <person name="Keller J."/>
        </authorList>
    </citation>
    <scope>NUCLEOTIDE SEQUENCE [LARGE SCALE GENOMIC DNA]</scope>
    <source>
        <strain evidence="9 10">SAG 2036</strain>
    </source>
</reference>
<feature type="signal peptide" evidence="7">
    <location>
        <begin position="1"/>
        <end position="19"/>
    </location>
</feature>
<dbReference type="EMBL" id="JALJOQ010000057">
    <property type="protein sequence ID" value="KAK9803718.1"/>
    <property type="molecule type" value="Genomic_DNA"/>
</dbReference>
<dbReference type="GO" id="GO:0046373">
    <property type="term" value="P:L-arabinose metabolic process"/>
    <property type="evidence" value="ECO:0007669"/>
    <property type="project" value="InterPro"/>
</dbReference>
<keyword evidence="5" id="KW-0378">Hydrolase</keyword>
<evidence type="ECO:0000313" key="10">
    <source>
        <dbReference type="Proteomes" id="UP001465755"/>
    </source>
</evidence>
<feature type="chain" id="PRO_5043755000" description="non-reducing end alpha-L-arabinofuranosidase" evidence="7">
    <location>
        <begin position="20"/>
        <end position="750"/>
    </location>
</feature>
<comment type="caution">
    <text evidence="9">The sequence shown here is derived from an EMBL/GenBank/DDBJ whole genome shotgun (WGS) entry which is preliminary data.</text>
</comment>
<dbReference type="AlphaFoldDB" id="A0AAW1P114"/>
<dbReference type="Gene3D" id="2.60.40.1180">
    <property type="entry name" value="Golgi alpha-mannosidase II"/>
    <property type="match status" value="1"/>
</dbReference>
<dbReference type="SUPFAM" id="SSF49785">
    <property type="entry name" value="Galactose-binding domain-like"/>
    <property type="match status" value="1"/>
</dbReference>
<gene>
    <name evidence="9" type="ORF">WJX73_006123</name>
</gene>
<evidence type="ECO:0000256" key="5">
    <source>
        <dbReference type="ARBA" id="ARBA00022801"/>
    </source>
</evidence>
<proteinExistence type="inferred from homology"/>
<dbReference type="InterPro" id="IPR055235">
    <property type="entry name" value="ASD1_cat"/>
</dbReference>
<dbReference type="Gene3D" id="3.20.20.80">
    <property type="entry name" value="Glycosidases"/>
    <property type="match status" value="1"/>
</dbReference>
<accession>A0AAW1P114</accession>
<dbReference type="Gene3D" id="2.60.120.260">
    <property type="entry name" value="Galactose-binding domain-like"/>
    <property type="match status" value="1"/>
</dbReference>
<dbReference type="Proteomes" id="UP001465755">
    <property type="component" value="Unassembled WGS sequence"/>
</dbReference>
<dbReference type="EC" id="3.2.1.55" evidence="3"/>
<evidence type="ECO:0000259" key="8">
    <source>
        <dbReference type="SMART" id="SM00813"/>
    </source>
</evidence>
<dbReference type="InterPro" id="IPR051563">
    <property type="entry name" value="Glycosyl_Hydrolase_51"/>
</dbReference>
<evidence type="ECO:0000256" key="7">
    <source>
        <dbReference type="SAM" id="SignalP"/>
    </source>
</evidence>
<name>A0AAW1P114_9CHLO</name>
<sequence length="750" mass="82217">MVLVYTSVALMLLLGVSCGAQILPATSLISNDWEYQGTTEISVDARFQFPVSDKLYGIFFEEIGHAGEGGIYAEMIQDRSFDALAYTTGFLDSPAQTLVLTEGMLSPSNLSATLQMAPELGHGDLSTLRAEMAQKYRLSNSPERLLLQPKSWFPTVNTSAALTKLQPLNKDNTIALNISADGEEGGIINTGYWGISISEGKTYQLSIHLAAVDDASLVRVALESTDGRQTYASASLEPLASHWKKFKVNLTAGATDGSAQLRISFKGPGSVLVDSVSLFPGENIVEGLINPWPFRPDLVEALKGLEPKFLRVPGGCVVEGNILKEAFHWKKSIGPNDIRPGHWDLWGYWNTDGLGMFEYLLLAEELDAVPVWVANNGVSHQESIAVQDLGPWIQSALDSLEFAMGGVWTPWGAVRREMGHPKPFNISHFAIGNEDCGHAWYVENYRAFFDAIRRVYPHMQLIANCDLRGDQAPVQEFDWHIYTSQWDLINRQHEFDNMVPGADPLVFASEYAVTADGGWGNLKGALAEATFMTGMERNSEVVHMASFAPLFSNVHDHWWQTDLIMFNATQWYGIPSYYVQKLFSAAQGVSYVLTAAQSDTSFVHNELAAASATCQDSKCSKLALKVVNNGGFRSKATVTIKGLSQSALNTTARADVLTGAFPEIENSLDHPRSVFPKEEFIHLHPANASGSSDVDAAAFTFSLPPNALVVLHLDLDIAPGSEPKLATRNPHVMSSLMALKHYRSRTDTGY</sequence>
<dbReference type="GO" id="GO:0046556">
    <property type="term" value="F:alpha-L-arabinofuranosidase activity"/>
    <property type="evidence" value="ECO:0007669"/>
    <property type="project" value="UniProtKB-EC"/>
</dbReference>
<dbReference type="Pfam" id="PF06964">
    <property type="entry name" value="Alpha-L-AF_C"/>
    <property type="match status" value="1"/>
</dbReference>
<keyword evidence="6" id="KW-0325">Glycoprotein</keyword>
<evidence type="ECO:0000256" key="6">
    <source>
        <dbReference type="ARBA" id="ARBA00023180"/>
    </source>
</evidence>
<dbReference type="InterPro" id="IPR013780">
    <property type="entry name" value="Glyco_hydro_b"/>
</dbReference>
<keyword evidence="4 7" id="KW-0732">Signal</keyword>
<dbReference type="Pfam" id="PF22848">
    <property type="entry name" value="ASD1_dom"/>
    <property type="match status" value="1"/>
</dbReference>
<evidence type="ECO:0000256" key="2">
    <source>
        <dbReference type="ARBA" id="ARBA00007186"/>
    </source>
</evidence>
<protein>
    <recommendedName>
        <fullName evidence="3">non-reducing end alpha-L-arabinofuranosidase</fullName>
        <ecNumber evidence="3">3.2.1.55</ecNumber>
    </recommendedName>
</protein>
<comment type="similarity">
    <text evidence="2">Belongs to the glycosyl hydrolase 51 family.</text>
</comment>
<dbReference type="SMART" id="SM00813">
    <property type="entry name" value="Alpha-L-AF_C"/>
    <property type="match status" value="1"/>
</dbReference>
<dbReference type="InterPro" id="IPR017853">
    <property type="entry name" value="GH"/>
</dbReference>
<dbReference type="PANTHER" id="PTHR31776">
    <property type="entry name" value="ALPHA-L-ARABINOFURANOSIDASE 1"/>
    <property type="match status" value="1"/>
</dbReference>
<evidence type="ECO:0000256" key="3">
    <source>
        <dbReference type="ARBA" id="ARBA00012670"/>
    </source>
</evidence>
<comment type="catalytic activity">
    <reaction evidence="1">
        <text>Hydrolysis of terminal non-reducing alpha-L-arabinofuranoside residues in alpha-L-arabinosides.</text>
        <dbReference type="EC" id="3.2.1.55"/>
    </reaction>
</comment>
<evidence type="ECO:0000313" key="9">
    <source>
        <dbReference type="EMBL" id="KAK9803718.1"/>
    </source>
</evidence>
<dbReference type="SUPFAM" id="SSF51445">
    <property type="entry name" value="(Trans)glycosidases"/>
    <property type="match status" value="1"/>
</dbReference>
<organism evidence="9 10">
    <name type="scientific">Symbiochloris irregularis</name>
    <dbReference type="NCBI Taxonomy" id="706552"/>
    <lineage>
        <taxon>Eukaryota</taxon>
        <taxon>Viridiplantae</taxon>
        <taxon>Chlorophyta</taxon>
        <taxon>core chlorophytes</taxon>
        <taxon>Trebouxiophyceae</taxon>
        <taxon>Trebouxiales</taxon>
        <taxon>Trebouxiaceae</taxon>
        <taxon>Symbiochloris</taxon>
    </lineage>
</organism>
<dbReference type="PANTHER" id="PTHR31776:SF0">
    <property type="entry name" value="ALPHA-L-ARABINOFURANOSIDASE 1"/>
    <property type="match status" value="1"/>
</dbReference>
<evidence type="ECO:0000256" key="4">
    <source>
        <dbReference type="ARBA" id="ARBA00022729"/>
    </source>
</evidence>
<keyword evidence="10" id="KW-1185">Reference proteome</keyword>